<dbReference type="GO" id="GO:0008233">
    <property type="term" value="F:peptidase activity"/>
    <property type="evidence" value="ECO:0007669"/>
    <property type="project" value="UniProtKB-KW"/>
</dbReference>
<dbReference type="OrthoDB" id="10259622at2759"/>
<organism evidence="9 10">
    <name type="scientific">Neolentinus lepideus HHB14362 ss-1</name>
    <dbReference type="NCBI Taxonomy" id="1314782"/>
    <lineage>
        <taxon>Eukaryota</taxon>
        <taxon>Fungi</taxon>
        <taxon>Dikarya</taxon>
        <taxon>Basidiomycota</taxon>
        <taxon>Agaricomycotina</taxon>
        <taxon>Agaricomycetes</taxon>
        <taxon>Gloeophyllales</taxon>
        <taxon>Gloeophyllaceae</taxon>
        <taxon>Neolentinus</taxon>
    </lineage>
</organism>
<dbReference type="GO" id="GO:0006508">
    <property type="term" value="P:proteolysis"/>
    <property type="evidence" value="ECO:0007669"/>
    <property type="project" value="UniProtKB-KW"/>
</dbReference>
<dbReference type="InterPro" id="IPR000905">
    <property type="entry name" value="Gcp-like_dom"/>
</dbReference>
<keyword evidence="4 7" id="KW-0479">Metal-binding</keyword>
<comment type="cofactor">
    <cofactor evidence="7">
        <name>a divalent metal cation</name>
        <dbReference type="ChEBI" id="CHEBI:60240"/>
    </cofactor>
    <text evidence="7">Binds 1 divalent metal cation per subunit.</text>
</comment>
<keyword evidence="5 7" id="KW-0012">Acyltransferase</keyword>
<dbReference type="FunCoup" id="A0A165NJ60">
    <property type="interactions" value="370"/>
</dbReference>
<name>A0A165NJ60_9AGAM</name>
<evidence type="ECO:0000256" key="4">
    <source>
        <dbReference type="ARBA" id="ARBA00022723"/>
    </source>
</evidence>
<dbReference type="CDD" id="cd24134">
    <property type="entry name" value="ASKHA_NBD_OSGEPL1_QRI7_euk"/>
    <property type="match status" value="1"/>
</dbReference>
<keyword evidence="3 7" id="KW-0819">tRNA processing</keyword>
<dbReference type="GO" id="GO:0005739">
    <property type="term" value="C:mitochondrion"/>
    <property type="evidence" value="ECO:0007669"/>
    <property type="project" value="UniProtKB-SubCell"/>
</dbReference>
<dbReference type="Proteomes" id="UP000076761">
    <property type="component" value="Unassembled WGS sequence"/>
</dbReference>
<dbReference type="SUPFAM" id="SSF53067">
    <property type="entry name" value="Actin-like ATPase domain"/>
    <property type="match status" value="1"/>
</dbReference>
<dbReference type="InterPro" id="IPR022450">
    <property type="entry name" value="TsaD"/>
</dbReference>
<evidence type="ECO:0000313" key="9">
    <source>
        <dbReference type="EMBL" id="KZT19717.1"/>
    </source>
</evidence>
<feature type="domain" description="Gcp-like" evidence="8">
    <location>
        <begin position="48"/>
        <end position="355"/>
    </location>
</feature>
<dbReference type="NCBIfam" id="TIGR00329">
    <property type="entry name" value="gcp_kae1"/>
    <property type="match status" value="1"/>
</dbReference>
<dbReference type="EC" id="2.3.1.234" evidence="1"/>
<keyword evidence="2 7" id="KW-0808">Transferase</keyword>
<dbReference type="Gene3D" id="3.30.420.40">
    <property type="match status" value="2"/>
</dbReference>
<dbReference type="PANTHER" id="PTHR11735">
    <property type="entry name" value="TRNA N6-ADENOSINE THREONYLCARBAMOYLTRANSFERASE"/>
    <property type="match status" value="1"/>
</dbReference>
<evidence type="ECO:0000256" key="3">
    <source>
        <dbReference type="ARBA" id="ARBA00022694"/>
    </source>
</evidence>
<dbReference type="InParanoid" id="A0A165NJ60"/>
<reference evidence="9 10" key="1">
    <citation type="journal article" date="2016" name="Mol. Biol. Evol.">
        <title>Comparative Genomics of Early-Diverging Mushroom-Forming Fungi Provides Insights into the Origins of Lignocellulose Decay Capabilities.</title>
        <authorList>
            <person name="Nagy L.G."/>
            <person name="Riley R."/>
            <person name="Tritt A."/>
            <person name="Adam C."/>
            <person name="Daum C."/>
            <person name="Floudas D."/>
            <person name="Sun H."/>
            <person name="Yadav J.S."/>
            <person name="Pangilinan J."/>
            <person name="Larsson K.H."/>
            <person name="Matsuura K."/>
            <person name="Barry K."/>
            <person name="Labutti K."/>
            <person name="Kuo R."/>
            <person name="Ohm R.A."/>
            <person name="Bhattacharya S.S."/>
            <person name="Shirouzu T."/>
            <person name="Yoshinaga Y."/>
            <person name="Martin F.M."/>
            <person name="Grigoriev I.V."/>
            <person name="Hibbett D.S."/>
        </authorList>
    </citation>
    <scope>NUCLEOTIDE SEQUENCE [LARGE SCALE GENOMIC DNA]</scope>
    <source>
        <strain evidence="9 10">HHB14362 ss-1</strain>
    </source>
</reference>
<dbReference type="PRINTS" id="PR00789">
    <property type="entry name" value="OSIALOPTASE"/>
</dbReference>
<proteinExistence type="inferred from homology"/>
<comment type="function">
    <text evidence="7">Required for the formation of a threonylcarbamoyl group on adenosine at position 37 (t(6)A37) in mitochondrial tRNAs that read codons beginning with adenine. Probably involved in the transfer of the threonylcarbamoyl moiety of threonylcarbamoyl-AMP (TC-AMP) to the N6 group of A37. Involved in mitochondrial genome maintenance.</text>
</comment>
<evidence type="ECO:0000256" key="6">
    <source>
        <dbReference type="ARBA" id="ARBA00048117"/>
    </source>
</evidence>
<evidence type="ECO:0000256" key="5">
    <source>
        <dbReference type="ARBA" id="ARBA00023315"/>
    </source>
</evidence>
<dbReference type="GO" id="GO:0061711">
    <property type="term" value="F:tRNA N(6)-L-threonylcarbamoyladenine synthase activity"/>
    <property type="evidence" value="ECO:0007669"/>
    <property type="project" value="UniProtKB-EC"/>
</dbReference>
<gene>
    <name evidence="9" type="ORF">NEOLEDRAFT_1077330</name>
</gene>
<sequence length="382" mass="41568">MLSRSVFRSARKNVSPLKYRRHARNFTVLALESSADDTCAAVVTSEREILSNIVVSQNELHASAGGINPYVAIEGHQRNMARPGAISRALDEAKLEMGQIDGIAFTRGPGIGGCLSVGSNAAKNIAAALRKPLVGVHHMQAHALTPLLTSPSDSLPRFPFLTLLISGGHTLIVLADSLNSFKILATTVDESIGRAYDKVARMLGLEWGSKGYGAALEAFCAAGIQKFGVPVQDDLPPVSLPSPGKLSFSYSGPHSNIERYIYSQGGIEHLDEQVRWKLALAFQQAAVGQLEEKVELGLKWCYRNGHPVNDLVVSGGVASNQYLRERSRLDSDFSSIKLSFPPVQLCRDNAVMIAWASMHRFLAGDFDDYSIEHRAKWSIEDL</sequence>
<keyword evidence="9" id="KW-0378">Hydrolase</keyword>
<keyword evidence="9" id="KW-0645">Protease</keyword>
<evidence type="ECO:0000256" key="1">
    <source>
        <dbReference type="ARBA" id="ARBA00012156"/>
    </source>
</evidence>
<dbReference type="GO" id="GO:0072670">
    <property type="term" value="P:mitochondrial tRNA threonylcarbamoyladenosine modification"/>
    <property type="evidence" value="ECO:0007669"/>
    <property type="project" value="TreeGrafter"/>
</dbReference>
<protein>
    <recommendedName>
        <fullName evidence="1">N(6)-L-threonylcarbamoyladenine synthase</fullName>
        <ecNumber evidence="1">2.3.1.234</ecNumber>
    </recommendedName>
</protein>
<comment type="subunit">
    <text evidence="7">Homodimer.</text>
</comment>
<dbReference type="STRING" id="1314782.A0A165NJ60"/>
<dbReference type="AlphaFoldDB" id="A0A165NJ60"/>
<evidence type="ECO:0000256" key="2">
    <source>
        <dbReference type="ARBA" id="ARBA00022679"/>
    </source>
</evidence>
<comment type="similarity">
    <text evidence="7">Belongs to the KAE1 / TsaD family.</text>
</comment>
<evidence type="ECO:0000256" key="7">
    <source>
        <dbReference type="HAMAP-Rule" id="MF_03179"/>
    </source>
</evidence>
<accession>A0A165NJ60</accession>
<evidence type="ECO:0000259" key="8">
    <source>
        <dbReference type="Pfam" id="PF00814"/>
    </source>
</evidence>
<comment type="catalytic activity">
    <reaction evidence="6 7">
        <text>L-threonylcarbamoyladenylate + adenosine(37) in tRNA = N(6)-L-threonylcarbamoyladenosine(37) in tRNA + AMP + H(+)</text>
        <dbReference type="Rhea" id="RHEA:37059"/>
        <dbReference type="Rhea" id="RHEA-COMP:10162"/>
        <dbReference type="Rhea" id="RHEA-COMP:10163"/>
        <dbReference type="ChEBI" id="CHEBI:15378"/>
        <dbReference type="ChEBI" id="CHEBI:73682"/>
        <dbReference type="ChEBI" id="CHEBI:74411"/>
        <dbReference type="ChEBI" id="CHEBI:74418"/>
        <dbReference type="ChEBI" id="CHEBI:456215"/>
        <dbReference type="EC" id="2.3.1.234"/>
    </reaction>
</comment>
<comment type="subcellular location">
    <subcellularLocation>
        <location evidence="7">Mitochondrion</location>
    </subcellularLocation>
</comment>
<dbReference type="GO" id="GO:0046872">
    <property type="term" value="F:metal ion binding"/>
    <property type="evidence" value="ECO:0007669"/>
    <property type="project" value="UniProtKB-KW"/>
</dbReference>
<dbReference type="Pfam" id="PF00814">
    <property type="entry name" value="TsaD"/>
    <property type="match status" value="1"/>
</dbReference>
<keyword evidence="7" id="KW-0496">Mitochondrion</keyword>
<evidence type="ECO:0000313" key="10">
    <source>
        <dbReference type="Proteomes" id="UP000076761"/>
    </source>
</evidence>
<dbReference type="EMBL" id="KV425635">
    <property type="protein sequence ID" value="KZT19717.1"/>
    <property type="molecule type" value="Genomic_DNA"/>
</dbReference>
<dbReference type="HAMAP" id="MF_01445">
    <property type="entry name" value="TsaD"/>
    <property type="match status" value="1"/>
</dbReference>
<dbReference type="PANTHER" id="PTHR11735:SF6">
    <property type="entry name" value="TRNA N6-ADENOSINE THREONYLCARBAMOYLTRANSFERASE, MITOCHONDRIAL"/>
    <property type="match status" value="1"/>
</dbReference>
<keyword evidence="10" id="KW-1185">Reference proteome</keyword>
<dbReference type="InterPro" id="IPR043129">
    <property type="entry name" value="ATPase_NBD"/>
</dbReference>
<dbReference type="InterPro" id="IPR017861">
    <property type="entry name" value="KAE1/TsaD"/>
</dbReference>